<sequence>MDRMFEGLIGNEVEVYVDDVVVKFITAEDHYKALGEFSNGRLKPTRRSPSDHQYEKPTNDQGGATTSREDHNTLVIPISVGGDSTTSNTSNPDEANTRAPPIGVHVSGRGHRKCSNSTRKEGKTTPRILHKQRPLRPAKSAEEVPSRHEDKDLRSRPERSLPGAKTKTCEVGRKDLFQVRRQRPAMLVEEVPSRCED</sequence>
<gene>
    <name evidence="2" type="ORF">CR513_58665</name>
</gene>
<feature type="compositionally biased region" description="Basic and acidic residues" evidence="1">
    <location>
        <begin position="139"/>
        <end position="159"/>
    </location>
</feature>
<dbReference type="Proteomes" id="UP000257109">
    <property type="component" value="Unassembled WGS sequence"/>
</dbReference>
<feature type="compositionally biased region" description="Basic and acidic residues" evidence="1">
    <location>
        <begin position="48"/>
        <end position="58"/>
    </location>
</feature>
<evidence type="ECO:0000256" key="1">
    <source>
        <dbReference type="SAM" id="MobiDB-lite"/>
    </source>
</evidence>
<protein>
    <recommendedName>
        <fullName evidence="4">Reverse transcriptase domain-containing protein</fullName>
    </recommendedName>
</protein>
<feature type="compositionally biased region" description="Polar residues" evidence="1">
    <location>
        <begin position="82"/>
        <end position="94"/>
    </location>
</feature>
<name>A0A371EAC0_MUCPR</name>
<evidence type="ECO:0000313" key="2">
    <source>
        <dbReference type="EMBL" id="RDX62954.1"/>
    </source>
</evidence>
<comment type="caution">
    <text evidence="2">The sequence shown here is derived from an EMBL/GenBank/DDBJ whole genome shotgun (WGS) entry which is preliminary data.</text>
</comment>
<accession>A0A371EAC0</accession>
<organism evidence="2 3">
    <name type="scientific">Mucuna pruriens</name>
    <name type="common">Velvet bean</name>
    <name type="synonym">Dolichos pruriens</name>
    <dbReference type="NCBI Taxonomy" id="157652"/>
    <lineage>
        <taxon>Eukaryota</taxon>
        <taxon>Viridiplantae</taxon>
        <taxon>Streptophyta</taxon>
        <taxon>Embryophyta</taxon>
        <taxon>Tracheophyta</taxon>
        <taxon>Spermatophyta</taxon>
        <taxon>Magnoliopsida</taxon>
        <taxon>eudicotyledons</taxon>
        <taxon>Gunneridae</taxon>
        <taxon>Pentapetalae</taxon>
        <taxon>rosids</taxon>
        <taxon>fabids</taxon>
        <taxon>Fabales</taxon>
        <taxon>Fabaceae</taxon>
        <taxon>Papilionoideae</taxon>
        <taxon>50 kb inversion clade</taxon>
        <taxon>NPAAA clade</taxon>
        <taxon>indigoferoid/millettioid clade</taxon>
        <taxon>Phaseoleae</taxon>
        <taxon>Mucuna</taxon>
    </lineage>
</organism>
<evidence type="ECO:0008006" key="4">
    <source>
        <dbReference type="Google" id="ProtNLM"/>
    </source>
</evidence>
<reference evidence="2" key="1">
    <citation type="submission" date="2018-05" db="EMBL/GenBank/DDBJ databases">
        <title>Draft genome of Mucuna pruriens seed.</title>
        <authorList>
            <person name="Nnadi N.E."/>
            <person name="Vos R."/>
            <person name="Hasami M.H."/>
            <person name="Devisetty U.K."/>
            <person name="Aguiy J.C."/>
        </authorList>
    </citation>
    <scope>NUCLEOTIDE SEQUENCE [LARGE SCALE GENOMIC DNA]</scope>
    <source>
        <strain evidence="2">JCA_2017</strain>
    </source>
</reference>
<dbReference type="AlphaFoldDB" id="A0A371EAC0"/>
<keyword evidence="3" id="KW-1185">Reference proteome</keyword>
<feature type="non-terminal residue" evidence="2">
    <location>
        <position position="1"/>
    </location>
</feature>
<dbReference type="EMBL" id="QJKJ01015171">
    <property type="protein sequence ID" value="RDX62954.1"/>
    <property type="molecule type" value="Genomic_DNA"/>
</dbReference>
<proteinExistence type="predicted"/>
<evidence type="ECO:0000313" key="3">
    <source>
        <dbReference type="Proteomes" id="UP000257109"/>
    </source>
</evidence>
<feature type="region of interest" description="Disordered" evidence="1">
    <location>
        <begin position="39"/>
        <end position="169"/>
    </location>
</feature>